<dbReference type="Gene3D" id="3.30.420.10">
    <property type="entry name" value="Ribonuclease H-like superfamily/Ribonuclease H"/>
    <property type="match status" value="1"/>
</dbReference>
<feature type="region of interest" description="Disordered" evidence="1">
    <location>
        <begin position="425"/>
        <end position="522"/>
    </location>
</feature>
<accession>A0AAN9TW38</accession>
<feature type="compositionally biased region" description="Basic and acidic residues" evidence="1">
    <location>
        <begin position="403"/>
        <end position="413"/>
    </location>
</feature>
<proteinExistence type="predicted"/>
<organism evidence="2 3">
    <name type="scientific">Parthenolecanium corni</name>
    <dbReference type="NCBI Taxonomy" id="536013"/>
    <lineage>
        <taxon>Eukaryota</taxon>
        <taxon>Metazoa</taxon>
        <taxon>Ecdysozoa</taxon>
        <taxon>Arthropoda</taxon>
        <taxon>Hexapoda</taxon>
        <taxon>Insecta</taxon>
        <taxon>Pterygota</taxon>
        <taxon>Neoptera</taxon>
        <taxon>Paraneoptera</taxon>
        <taxon>Hemiptera</taxon>
        <taxon>Sternorrhyncha</taxon>
        <taxon>Coccoidea</taxon>
        <taxon>Coccidae</taxon>
        <taxon>Parthenolecanium</taxon>
    </lineage>
</organism>
<sequence length="569" mass="63589">MNKSQGKATIITFFDCHGLILKHWVPPGQTVNALYYIEVLKLLRRRILWEVNSWILHHDNAPAHVALLTRQFLASHSTTVQEHPPYTVQTWHPVHCALPCLWIIAVITVGVASITPKKIRRERDLLVVLPVLQGRNISGDKLQYVYTKAPVTMMISDSKPTTHRPVSTKPWPASFGSKAEVFLVEPSVRRTSPRRGFYSEWVRHTIPTTQRPNYSAVLHLSKIAAKPIDSPVVQLPSDDKNGVSFSKVTWKKSTDKTLVKWASKDDMTSTAPPVAEPTMDFTSANFLQFNMSSANGQVSDDNKTVAQLALDLQASTYRLTNDIKSMLLHLGLLAQGSEPQGDSNELGTEGSENTNFDIDPNSRTQFKNIQDELTIQDDMRQLLNTFGLSTSKNETNFTNEAPTRLKRDTKEQESAWHLDLHQLFNQTSAKSSKRIEGRSRPAKSTPLMSGLEKSTIKPLPSFGQQKRRVTDPKRTRAVNSGTSANKIESKDGEPNSKGTASAEQLSGSFGGEPAAEQNTSPKQTNGLYFWVDWNKFLNLTGKPDVRLAYSSRAGDSTKFIPITDWRTKL</sequence>
<dbReference type="GO" id="GO:0003676">
    <property type="term" value="F:nucleic acid binding"/>
    <property type="evidence" value="ECO:0007669"/>
    <property type="project" value="InterPro"/>
</dbReference>
<feature type="region of interest" description="Disordered" evidence="1">
    <location>
        <begin position="338"/>
        <end position="362"/>
    </location>
</feature>
<reference evidence="2 3" key="1">
    <citation type="submission" date="2024-03" db="EMBL/GenBank/DDBJ databases">
        <title>Adaptation during the transition from Ophiocordyceps entomopathogen to insect associate is accompanied by gene loss and intensified selection.</title>
        <authorList>
            <person name="Ward C.M."/>
            <person name="Onetto C.A."/>
            <person name="Borneman A.R."/>
        </authorList>
    </citation>
    <scope>NUCLEOTIDE SEQUENCE [LARGE SCALE GENOMIC DNA]</scope>
    <source>
        <strain evidence="2">AWRI1</strain>
        <tissue evidence="2">Single Adult Female</tissue>
    </source>
</reference>
<feature type="compositionally biased region" description="Polar residues" evidence="1">
    <location>
        <begin position="477"/>
        <end position="486"/>
    </location>
</feature>
<evidence type="ECO:0000313" key="3">
    <source>
        <dbReference type="Proteomes" id="UP001367676"/>
    </source>
</evidence>
<dbReference type="Proteomes" id="UP001367676">
    <property type="component" value="Unassembled WGS sequence"/>
</dbReference>
<evidence type="ECO:0000256" key="1">
    <source>
        <dbReference type="SAM" id="MobiDB-lite"/>
    </source>
</evidence>
<evidence type="ECO:0000313" key="2">
    <source>
        <dbReference type="EMBL" id="KAK7604006.1"/>
    </source>
</evidence>
<feature type="compositionally biased region" description="Polar residues" evidence="1">
    <location>
        <begin position="496"/>
        <end position="507"/>
    </location>
</feature>
<feature type="compositionally biased region" description="Polar residues" evidence="1">
    <location>
        <begin position="390"/>
        <end position="401"/>
    </location>
</feature>
<dbReference type="InterPro" id="IPR036397">
    <property type="entry name" value="RNaseH_sf"/>
</dbReference>
<protein>
    <recommendedName>
        <fullName evidence="4">Transposase</fullName>
    </recommendedName>
</protein>
<comment type="caution">
    <text evidence="2">The sequence shown here is derived from an EMBL/GenBank/DDBJ whole genome shotgun (WGS) entry which is preliminary data.</text>
</comment>
<dbReference type="AlphaFoldDB" id="A0AAN9TW38"/>
<gene>
    <name evidence="2" type="ORF">V9T40_004279</name>
</gene>
<feature type="region of interest" description="Disordered" evidence="1">
    <location>
        <begin position="390"/>
        <end position="413"/>
    </location>
</feature>
<evidence type="ECO:0008006" key="4">
    <source>
        <dbReference type="Google" id="ProtNLM"/>
    </source>
</evidence>
<dbReference type="EMBL" id="JBBCAQ010000004">
    <property type="protein sequence ID" value="KAK7604006.1"/>
    <property type="molecule type" value="Genomic_DNA"/>
</dbReference>
<keyword evidence="3" id="KW-1185">Reference proteome</keyword>
<name>A0AAN9TW38_9HEMI</name>